<sequence>CRGGPCRLRKISRPSPCKGNLFTKKCKGSAWLDGNIILVCERRKPFATFKS</sequence>
<gene>
    <name evidence="1" type="ORF">M404DRAFT_1009204</name>
</gene>
<keyword evidence="2" id="KW-1185">Reference proteome</keyword>
<protein>
    <submittedName>
        <fullName evidence="1">Uncharacterized protein</fullName>
    </submittedName>
</protein>
<dbReference type="HOGENOM" id="CLU_3112106_0_0_1"/>
<dbReference type="Proteomes" id="UP000054217">
    <property type="component" value="Unassembled WGS sequence"/>
</dbReference>
<dbReference type="AlphaFoldDB" id="A0A0C3NB11"/>
<accession>A0A0C3NB11</accession>
<evidence type="ECO:0000313" key="2">
    <source>
        <dbReference type="Proteomes" id="UP000054217"/>
    </source>
</evidence>
<reference evidence="1 2" key="1">
    <citation type="submission" date="2014-04" db="EMBL/GenBank/DDBJ databases">
        <authorList>
            <consortium name="DOE Joint Genome Institute"/>
            <person name="Kuo A."/>
            <person name="Kohler A."/>
            <person name="Costa M.D."/>
            <person name="Nagy L.G."/>
            <person name="Floudas D."/>
            <person name="Copeland A."/>
            <person name="Barry K.W."/>
            <person name="Cichocki N."/>
            <person name="Veneault-Fourrey C."/>
            <person name="LaButti K."/>
            <person name="Lindquist E.A."/>
            <person name="Lipzen A."/>
            <person name="Lundell T."/>
            <person name="Morin E."/>
            <person name="Murat C."/>
            <person name="Sun H."/>
            <person name="Tunlid A."/>
            <person name="Henrissat B."/>
            <person name="Grigoriev I.V."/>
            <person name="Hibbett D.S."/>
            <person name="Martin F."/>
            <person name="Nordberg H.P."/>
            <person name="Cantor M.N."/>
            <person name="Hua S.X."/>
        </authorList>
    </citation>
    <scope>NUCLEOTIDE SEQUENCE [LARGE SCALE GENOMIC DNA]</scope>
    <source>
        <strain evidence="1 2">Marx 270</strain>
    </source>
</reference>
<organism evidence="1 2">
    <name type="scientific">Pisolithus tinctorius Marx 270</name>
    <dbReference type="NCBI Taxonomy" id="870435"/>
    <lineage>
        <taxon>Eukaryota</taxon>
        <taxon>Fungi</taxon>
        <taxon>Dikarya</taxon>
        <taxon>Basidiomycota</taxon>
        <taxon>Agaricomycotina</taxon>
        <taxon>Agaricomycetes</taxon>
        <taxon>Agaricomycetidae</taxon>
        <taxon>Boletales</taxon>
        <taxon>Sclerodermatineae</taxon>
        <taxon>Pisolithaceae</taxon>
        <taxon>Pisolithus</taxon>
    </lineage>
</organism>
<evidence type="ECO:0000313" key="1">
    <source>
        <dbReference type="EMBL" id="KIN93090.1"/>
    </source>
</evidence>
<dbReference type="EMBL" id="KN832229">
    <property type="protein sequence ID" value="KIN93090.1"/>
    <property type="molecule type" value="Genomic_DNA"/>
</dbReference>
<name>A0A0C3NB11_PISTI</name>
<feature type="non-terminal residue" evidence="1">
    <location>
        <position position="1"/>
    </location>
</feature>
<reference evidence="2" key="2">
    <citation type="submission" date="2015-01" db="EMBL/GenBank/DDBJ databases">
        <title>Evolutionary Origins and Diversification of the Mycorrhizal Mutualists.</title>
        <authorList>
            <consortium name="DOE Joint Genome Institute"/>
            <consortium name="Mycorrhizal Genomics Consortium"/>
            <person name="Kohler A."/>
            <person name="Kuo A."/>
            <person name="Nagy L.G."/>
            <person name="Floudas D."/>
            <person name="Copeland A."/>
            <person name="Barry K.W."/>
            <person name="Cichocki N."/>
            <person name="Veneault-Fourrey C."/>
            <person name="LaButti K."/>
            <person name="Lindquist E.A."/>
            <person name="Lipzen A."/>
            <person name="Lundell T."/>
            <person name="Morin E."/>
            <person name="Murat C."/>
            <person name="Riley R."/>
            <person name="Ohm R."/>
            <person name="Sun H."/>
            <person name="Tunlid A."/>
            <person name="Henrissat B."/>
            <person name="Grigoriev I.V."/>
            <person name="Hibbett D.S."/>
            <person name="Martin F."/>
        </authorList>
    </citation>
    <scope>NUCLEOTIDE SEQUENCE [LARGE SCALE GENOMIC DNA]</scope>
    <source>
        <strain evidence="2">Marx 270</strain>
    </source>
</reference>
<proteinExistence type="predicted"/>
<dbReference type="InParanoid" id="A0A0C3NB11"/>